<dbReference type="InterPro" id="IPR036573">
    <property type="entry name" value="CBM_sf_5/12"/>
</dbReference>
<dbReference type="CDD" id="cd06548">
    <property type="entry name" value="GH18_chitinase"/>
    <property type="match status" value="1"/>
</dbReference>
<keyword evidence="14" id="KW-1185">Reference proteome</keyword>
<proteinExistence type="inferred from homology"/>
<dbReference type="Pfam" id="PF00704">
    <property type="entry name" value="Glyco_hydro_18"/>
    <property type="match status" value="1"/>
</dbReference>
<dbReference type="SUPFAM" id="SSF51055">
    <property type="entry name" value="Carbohydrate binding domain"/>
    <property type="match status" value="1"/>
</dbReference>
<dbReference type="eggNOG" id="COG3325">
    <property type="taxonomic scope" value="Bacteria"/>
</dbReference>
<evidence type="ECO:0000259" key="11">
    <source>
        <dbReference type="PROSITE" id="PS50853"/>
    </source>
</evidence>
<dbReference type="STRING" id="1462526.BN990_00173"/>
<dbReference type="InterPro" id="IPR001579">
    <property type="entry name" value="Glyco_hydro_18_chit_AS"/>
</dbReference>
<evidence type="ECO:0000256" key="2">
    <source>
        <dbReference type="ARBA" id="ARBA00009121"/>
    </source>
</evidence>
<dbReference type="eggNOG" id="COG3979">
    <property type="taxonomic scope" value="Bacteria"/>
</dbReference>
<feature type="domain" description="GH18" evidence="12">
    <location>
        <begin position="66"/>
        <end position="474"/>
    </location>
</feature>
<dbReference type="AlphaFoldDB" id="A0A024Q6J6"/>
<organism evidence="13 14">
    <name type="scientific">Virgibacillus massiliensis</name>
    <dbReference type="NCBI Taxonomy" id="1462526"/>
    <lineage>
        <taxon>Bacteria</taxon>
        <taxon>Bacillati</taxon>
        <taxon>Bacillota</taxon>
        <taxon>Bacilli</taxon>
        <taxon>Bacillales</taxon>
        <taxon>Bacillaceae</taxon>
        <taxon>Virgibacillus</taxon>
    </lineage>
</organism>
<evidence type="ECO:0000256" key="1">
    <source>
        <dbReference type="ARBA" id="ARBA00000822"/>
    </source>
</evidence>
<keyword evidence="4 9" id="KW-0378">Hydrolase</keyword>
<dbReference type="CDD" id="cd12215">
    <property type="entry name" value="ChiC_BD"/>
    <property type="match status" value="1"/>
</dbReference>
<keyword evidence="7 9" id="KW-0326">Glycosidase</keyword>
<gene>
    <name evidence="13" type="primary">chiA1</name>
    <name evidence="13" type="ORF">BN990_00173</name>
</gene>
<protein>
    <recommendedName>
        <fullName evidence="3">chitinase</fullName>
        <ecNumber evidence="3">3.2.1.14</ecNumber>
    </recommendedName>
</protein>
<dbReference type="PANTHER" id="PTHR11177">
    <property type="entry name" value="CHITINASE"/>
    <property type="match status" value="1"/>
</dbReference>
<dbReference type="Gene3D" id="3.20.20.80">
    <property type="entry name" value="Glycosidases"/>
    <property type="match status" value="1"/>
</dbReference>
<evidence type="ECO:0000313" key="14">
    <source>
        <dbReference type="Proteomes" id="UP000028875"/>
    </source>
</evidence>
<evidence type="ECO:0000256" key="9">
    <source>
        <dbReference type="RuleBase" id="RU000489"/>
    </source>
</evidence>
<dbReference type="GO" id="GO:0008061">
    <property type="term" value="F:chitin binding"/>
    <property type="evidence" value="ECO:0007669"/>
    <property type="project" value="InterPro"/>
</dbReference>
<dbReference type="GO" id="GO:0030246">
    <property type="term" value="F:carbohydrate binding"/>
    <property type="evidence" value="ECO:0007669"/>
    <property type="project" value="InterPro"/>
</dbReference>
<reference evidence="13 14" key="1">
    <citation type="submission" date="2014-03" db="EMBL/GenBank/DDBJ databases">
        <authorList>
            <person name="Urmite Genomes U."/>
        </authorList>
    </citation>
    <scope>NUCLEOTIDE SEQUENCE [LARGE SCALE GENOMIC DNA]</scope>
    <source>
        <strain evidence="13 14">Vm-5</strain>
    </source>
</reference>
<reference evidence="14" key="2">
    <citation type="submission" date="2014-05" db="EMBL/GenBank/DDBJ databases">
        <title>Draft genome sequence of Virgibacillus massiliensis Vm-5.</title>
        <authorList>
            <person name="Khelaifia S."/>
            <person name="Croce O."/>
            <person name="Lagier J.C."/>
            <person name="Raoult D."/>
        </authorList>
    </citation>
    <scope>NUCLEOTIDE SEQUENCE [LARGE SCALE GENOMIC DNA]</scope>
    <source>
        <strain evidence="14">Vm-5</strain>
    </source>
</reference>
<dbReference type="Gene3D" id="2.60.40.10">
    <property type="entry name" value="Immunoglobulins"/>
    <property type="match status" value="1"/>
</dbReference>
<feature type="domain" description="Fibronectin type-III" evidence="11">
    <location>
        <begin position="487"/>
        <end position="570"/>
    </location>
</feature>
<keyword evidence="6" id="KW-0119">Carbohydrate metabolism</keyword>
<accession>A0A024Q6J6</accession>
<evidence type="ECO:0000256" key="5">
    <source>
        <dbReference type="ARBA" id="ARBA00023024"/>
    </source>
</evidence>
<evidence type="ECO:0000256" key="3">
    <source>
        <dbReference type="ARBA" id="ARBA00012729"/>
    </source>
</evidence>
<dbReference type="Pfam" id="PF00041">
    <property type="entry name" value="fn3"/>
    <property type="match status" value="1"/>
</dbReference>
<dbReference type="SMART" id="SM00060">
    <property type="entry name" value="FN3"/>
    <property type="match status" value="1"/>
</dbReference>
<name>A0A024Q6J6_9BACI</name>
<dbReference type="InterPro" id="IPR029070">
    <property type="entry name" value="Chitinase_insertion_sf"/>
</dbReference>
<dbReference type="InterPro" id="IPR013783">
    <property type="entry name" value="Ig-like_fold"/>
</dbReference>
<dbReference type="PROSITE" id="PS01095">
    <property type="entry name" value="GH18_1"/>
    <property type="match status" value="1"/>
</dbReference>
<dbReference type="SUPFAM" id="SSF54556">
    <property type="entry name" value="Chitinase insertion domain"/>
    <property type="match status" value="1"/>
</dbReference>
<feature type="transmembrane region" description="Helical" evidence="10">
    <location>
        <begin position="35"/>
        <end position="51"/>
    </location>
</feature>
<keyword evidence="5" id="KW-0146">Chitin degradation</keyword>
<comment type="catalytic activity">
    <reaction evidence="1">
        <text>Random endo-hydrolysis of N-acetyl-beta-D-glucosaminide (1-&gt;4)-beta-linkages in chitin and chitodextrins.</text>
        <dbReference type="EC" id="3.2.1.14"/>
    </reaction>
</comment>
<evidence type="ECO:0000256" key="6">
    <source>
        <dbReference type="ARBA" id="ARBA00023277"/>
    </source>
</evidence>
<dbReference type="SMART" id="SM00636">
    <property type="entry name" value="Glyco_18"/>
    <property type="match status" value="1"/>
</dbReference>
<evidence type="ECO:0000313" key="13">
    <source>
        <dbReference type="EMBL" id="CDQ37907.1"/>
    </source>
</evidence>
<keyword evidence="8" id="KW-0624">Polysaccharide degradation</keyword>
<dbReference type="GO" id="GO:0005576">
    <property type="term" value="C:extracellular region"/>
    <property type="evidence" value="ECO:0007669"/>
    <property type="project" value="InterPro"/>
</dbReference>
<dbReference type="InterPro" id="IPR017853">
    <property type="entry name" value="GH"/>
</dbReference>
<dbReference type="GO" id="GO:0008843">
    <property type="term" value="F:endochitinase activity"/>
    <property type="evidence" value="ECO:0007669"/>
    <property type="project" value="UniProtKB-EC"/>
</dbReference>
<dbReference type="PROSITE" id="PS51910">
    <property type="entry name" value="GH18_2"/>
    <property type="match status" value="1"/>
</dbReference>
<dbReference type="GO" id="GO:0006032">
    <property type="term" value="P:chitin catabolic process"/>
    <property type="evidence" value="ECO:0007669"/>
    <property type="project" value="UniProtKB-KW"/>
</dbReference>
<evidence type="ECO:0000256" key="10">
    <source>
        <dbReference type="SAM" id="Phobius"/>
    </source>
</evidence>
<keyword evidence="10" id="KW-0812">Transmembrane</keyword>
<dbReference type="EC" id="3.2.1.14" evidence="3"/>
<dbReference type="InterPro" id="IPR001223">
    <property type="entry name" value="Glyco_hydro18_cat"/>
</dbReference>
<dbReference type="InterPro" id="IPR003610">
    <property type="entry name" value="CBM5/12"/>
</dbReference>
<dbReference type="Pfam" id="PF02839">
    <property type="entry name" value="CBM_5_12"/>
    <property type="match status" value="1"/>
</dbReference>
<dbReference type="SUPFAM" id="SSF51445">
    <property type="entry name" value="(Trans)glycosidases"/>
    <property type="match status" value="1"/>
</dbReference>
<dbReference type="SUPFAM" id="SSF49265">
    <property type="entry name" value="Fibronectin type III"/>
    <property type="match status" value="1"/>
</dbReference>
<keyword evidence="10" id="KW-1133">Transmembrane helix</keyword>
<dbReference type="FunFam" id="3.20.20.80:FF:000153">
    <property type="entry name" value="Chitinase A1"/>
    <property type="match status" value="1"/>
</dbReference>
<comment type="caution">
    <text evidence="13">The sequence shown here is derived from an EMBL/GenBank/DDBJ whole genome shotgun (WGS) entry which is preliminary data.</text>
</comment>
<dbReference type="EMBL" id="CCDP010000001">
    <property type="protein sequence ID" value="CDQ37907.1"/>
    <property type="molecule type" value="Genomic_DNA"/>
</dbReference>
<dbReference type="PROSITE" id="PS50853">
    <property type="entry name" value="FN3"/>
    <property type="match status" value="1"/>
</dbReference>
<keyword evidence="10" id="KW-0472">Membrane</keyword>
<dbReference type="InterPro" id="IPR036116">
    <property type="entry name" value="FN3_sf"/>
</dbReference>
<dbReference type="CDD" id="cd00063">
    <property type="entry name" value="FN3"/>
    <property type="match status" value="1"/>
</dbReference>
<comment type="similarity">
    <text evidence="2">Belongs to the glycosyl hydrolase 18 family. Chitinase class II subfamily.</text>
</comment>
<evidence type="ECO:0000256" key="7">
    <source>
        <dbReference type="ARBA" id="ARBA00023295"/>
    </source>
</evidence>
<evidence type="ECO:0000256" key="8">
    <source>
        <dbReference type="ARBA" id="ARBA00023326"/>
    </source>
</evidence>
<dbReference type="Gene3D" id="2.10.10.20">
    <property type="entry name" value="Carbohydrate-binding module superfamily 5/12"/>
    <property type="match status" value="1"/>
</dbReference>
<dbReference type="PANTHER" id="PTHR11177:SF317">
    <property type="entry name" value="CHITINASE 12-RELATED"/>
    <property type="match status" value="1"/>
</dbReference>
<dbReference type="Proteomes" id="UP000028875">
    <property type="component" value="Unassembled WGS sequence"/>
</dbReference>
<dbReference type="Gene3D" id="3.10.50.10">
    <property type="match status" value="1"/>
</dbReference>
<evidence type="ECO:0000256" key="4">
    <source>
        <dbReference type="ARBA" id="ARBA00022801"/>
    </source>
</evidence>
<dbReference type="GO" id="GO:0000272">
    <property type="term" value="P:polysaccharide catabolic process"/>
    <property type="evidence" value="ECO:0007669"/>
    <property type="project" value="UniProtKB-KW"/>
</dbReference>
<sequence length="626" mass="69608">MHVSNLQNYESAFHNLNMKREDAEVVNLLKGTKKFFIFFIFGLLILTTMPTNHSIIQAKEAAASDYNIVGYYPSWAAYGRDFQVWDMDASKVSHINYAFADICWDGRHGNPDPESPNPQTWACQDENGNIDVPNGTVVMGDPWIDAQKTNPGDNWDDPLKGNFQQLIKLKEENPHLKTFISIGGWSWSNRFSDVAADPTTREQFANSAVDFIRKYGFDGVDIDWEYPVSGGLPGNSTRPEDKQNYVLLLQEVREKLDAAEAEDGTEYLLTIASAANEEYVNNNELTQIAEIVDWINIMTYDFNGGWQTQSGHNAPLYFDPEAETAGLPNAESFNVASAVNSYLNEGVPGNKLVLGTPFYGRGWSDCEATNNGEYQNCSPATEGTWENGTFDFSDLEDNYINKNGYQRYWNDEAKVPYLYNASNGNFITYDDEESFGYKTDFIKSKGLAGAMFWDYSGDVNHTLVTTLATNLQFTGGDGGDPESPALAPQNVEATKVTASSIDLSWNEPTDATSVVEYVITYNNQEITTTEPSIVLENLQAATAYTITVSSKDGEGNLYPASSLTVSTSEEGATCEYPAWEAATSYVGGDRVQHNNNLYEAKWWTKGEEPGTTGEWGPWKIIESCNE</sequence>
<dbReference type="InterPro" id="IPR050314">
    <property type="entry name" value="Glycosyl_Hydrlase_18"/>
</dbReference>
<evidence type="ECO:0000259" key="12">
    <source>
        <dbReference type="PROSITE" id="PS51910"/>
    </source>
</evidence>
<dbReference type="SMART" id="SM00495">
    <property type="entry name" value="ChtBD3"/>
    <property type="match status" value="1"/>
</dbReference>
<dbReference type="InterPro" id="IPR003961">
    <property type="entry name" value="FN3_dom"/>
</dbReference>
<dbReference type="InterPro" id="IPR011583">
    <property type="entry name" value="Chitinase_II/V-like_cat"/>
</dbReference>